<keyword evidence="2" id="KW-1185">Reference proteome</keyword>
<reference evidence="1 2" key="1">
    <citation type="submission" date="2021-10" db="EMBL/GenBank/DDBJ databases">
        <title>Anaerobic single-cell dispensing facilitates the cultivation of human gut bacteria.</title>
        <authorList>
            <person name="Afrizal A."/>
        </authorList>
    </citation>
    <scope>NUCLEOTIDE SEQUENCE [LARGE SCALE GENOMIC DNA]</scope>
    <source>
        <strain evidence="1 2">CLA-AA-H277</strain>
    </source>
</reference>
<sequence length="186" mass="21278">MSKLAIYFPGIGYHCDKPLLYYSRSLARELGYQECRNISYTYEGKNIRGDQAKMREAYETLFQQAEKELEEIDWSVYDDILFVSKSIGTIIAASYVKKHGLVGVRQVLYTPLAETFSFAPEKGLAFIGTADPWSTTGEIIQLARKNRLPLHVYDDCNHSLECGDTERNLEILRDVMKNTREFLVGS</sequence>
<dbReference type="InterPro" id="IPR029058">
    <property type="entry name" value="AB_hydrolase_fold"/>
</dbReference>
<proteinExistence type="predicted"/>
<evidence type="ECO:0000313" key="1">
    <source>
        <dbReference type="EMBL" id="MCC2191130.1"/>
    </source>
</evidence>
<protein>
    <submittedName>
        <fullName evidence="1">Alpha/beta hydrolase</fullName>
    </submittedName>
</protein>
<comment type="caution">
    <text evidence="1">The sequence shown here is derived from an EMBL/GenBank/DDBJ whole genome shotgun (WGS) entry which is preliminary data.</text>
</comment>
<dbReference type="SUPFAM" id="SSF53474">
    <property type="entry name" value="alpha/beta-Hydrolases"/>
    <property type="match status" value="1"/>
</dbReference>
<dbReference type="EMBL" id="JAJEPR010000039">
    <property type="protein sequence ID" value="MCC2191130.1"/>
    <property type="molecule type" value="Genomic_DNA"/>
</dbReference>
<dbReference type="Gene3D" id="3.40.50.1820">
    <property type="entry name" value="alpha/beta hydrolase"/>
    <property type="match status" value="1"/>
</dbReference>
<accession>A0AAE3J8A9</accession>
<evidence type="ECO:0000313" key="2">
    <source>
        <dbReference type="Proteomes" id="UP001197875"/>
    </source>
</evidence>
<organism evidence="1 2">
    <name type="scientific">Fusicatenibacter faecihominis</name>
    <dbReference type="NCBI Taxonomy" id="2881276"/>
    <lineage>
        <taxon>Bacteria</taxon>
        <taxon>Bacillati</taxon>
        <taxon>Bacillota</taxon>
        <taxon>Clostridia</taxon>
        <taxon>Lachnospirales</taxon>
        <taxon>Lachnospiraceae</taxon>
        <taxon>Fusicatenibacter</taxon>
    </lineage>
</organism>
<keyword evidence="1" id="KW-0378">Hydrolase</keyword>
<dbReference type="Proteomes" id="UP001197875">
    <property type="component" value="Unassembled WGS sequence"/>
</dbReference>
<gene>
    <name evidence="1" type="ORF">LKD71_15240</name>
</gene>
<dbReference type="RefSeq" id="WP_178046855.1">
    <property type="nucleotide sequence ID" value="NZ_JAJEPR010000039.1"/>
</dbReference>
<name>A0AAE3J8A9_9FIRM</name>
<dbReference type="GO" id="GO:0016787">
    <property type="term" value="F:hydrolase activity"/>
    <property type="evidence" value="ECO:0007669"/>
    <property type="project" value="UniProtKB-KW"/>
</dbReference>
<dbReference type="AlphaFoldDB" id="A0AAE3J8A9"/>